<protein>
    <submittedName>
        <fullName evidence="1">Uncharacterized protein</fullName>
    </submittedName>
</protein>
<dbReference type="RefSeq" id="WP_012877290.1">
    <property type="nucleotide sequence ID" value="NC_013530.1"/>
</dbReference>
<dbReference type="Proteomes" id="UP000002255">
    <property type="component" value="Chromosome"/>
</dbReference>
<evidence type="ECO:0000313" key="1">
    <source>
        <dbReference type="EMBL" id="ACZ29546.1"/>
    </source>
</evidence>
<reference evidence="1 2" key="2">
    <citation type="journal article" date="2010" name="Stand. Genomic Sci.">
        <title>Complete genome sequence of Xylanimonas cellulosilytica type strain (XIL07).</title>
        <authorList>
            <person name="Foster B."/>
            <person name="Pukall R."/>
            <person name="Abt B."/>
            <person name="Nolan M."/>
            <person name="Glavina Del Rio T."/>
            <person name="Chen F."/>
            <person name="Lucas S."/>
            <person name="Tice H."/>
            <person name="Pitluck S."/>
            <person name="Cheng J.-F."/>
            <person name="Chertkov O."/>
            <person name="Brettin T."/>
            <person name="Han C."/>
            <person name="Detter J.C."/>
            <person name="Bruce D."/>
            <person name="Goodwin L."/>
            <person name="Ivanova N."/>
            <person name="Mavromatis K."/>
            <person name="Pati A."/>
            <person name="Mikhailova N."/>
            <person name="Chen A."/>
            <person name="Palaniappan K."/>
            <person name="Land M."/>
            <person name="Hauser L."/>
            <person name="Chang Y.-J."/>
            <person name="Jeffries C.D."/>
            <person name="Chain P."/>
            <person name="Rohde M."/>
            <person name="Goeker M."/>
            <person name="Bristow J."/>
            <person name="Eisen J.A."/>
            <person name="Markowitz V."/>
            <person name="Hugenholtz P."/>
            <person name="Kyrpides N.C."/>
            <person name="Klenk H.-P."/>
            <person name="Lapidus A."/>
        </authorList>
    </citation>
    <scope>NUCLEOTIDE SEQUENCE [LARGE SCALE GENOMIC DNA]</scope>
    <source>
        <strain evidence="2">DSM 15894 / CECT 5975 / LMG 20990 / XIL07</strain>
    </source>
</reference>
<dbReference type="eggNOG" id="COG3409">
    <property type="taxonomic scope" value="Bacteria"/>
</dbReference>
<reference evidence="2" key="1">
    <citation type="submission" date="2009-11" db="EMBL/GenBank/DDBJ databases">
        <title>The complete chromosome of Xylanimonas cellulosilytica DSM 15894.</title>
        <authorList>
            <consortium name="US DOE Joint Genome Institute (JGI-PGF)"/>
            <person name="Lucas S."/>
            <person name="Copeland A."/>
            <person name="Lapidus A."/>
            <person name="Glavina del Rio T."/>
            <person name="Dalin E."/>
            <person name="Tice H."/>
            <person name="Bruce D."/>
            <person name="Goodwin L."/>
            <person name="Pitluck S."/>
            <person name="Kyrpides N."/>
            <person name="Mavromatis K."/>
            <person name="Ivanova N."/>
            <person name="Mikhailova N."/>
            <person name="Foster B."/>
            <person name="Clum A."/>
            <person name="Brettin T."/>
            <person name="Detter J.C."/>
            <person name="Han C."/>
            <person name="Larimer F."/>
            <person name="Land M."/>
            <person name="Hauser L."/>
            <person name="Markowitz V."/>
            <person name="Cheng J.F."/>
            <person name="Hugenholtz P."/>
            <person name="Woyke T."/>
            <person name="Wu D."/>
            <person name="Gehrich-Schroeter G."/>
            <person name="Schneider S."/>
            <person name="Pukall S.R."/>
            <person name="Klenk H.P."/>
            <person name="Eisen J.A."/>
        </authorList>
    </citation>
    <scope>NUCLEOTIDE SEQUENCE [LARGE SCALE GENOMIC DNA]</scope>
    <source>
        <strain evidence="2">DSM 15894 / CECT 5975 / LMG 20990 / XIL07</strain>
    </source>
</reference>
<dbReference type="AlphaFoldDB" id="D1BW43"/>
<sequence length="228" mass="24641">MGIGRQVAPAANLDAFMDWALRDGARLSEHPAHGTVHKGAHNPRSWHYDGLAVDVNWGPKGASAEEHQKATIATRVARRFGLGVIFAREGTVGSAKFHQDHLHADCGSTFNIGQGLVSFQSAPPLTTYRIQAALGAERDNSWGPLTDKRVVALRAASQFGGATFPFGVGFLQDVLQVEQTGEFDAASRQAHDRAVVAVQRALAVPPGGRWDAVTEEAYVAARRRFRHD</sequence>
<dbReference type="EMBL" id="CP001821">
    <property type="protein sequence ID" value="ACZ29546.1"/>
    <property type="molecule type" value="Genomic_DNA"/>
</dbReference>
<dbReference type="KEGG" id="xce:Xcel_0507"/>
<organism evidence="1 2">
    <name type="scientific">Xylanimonas cellulosilytica (strain DSM 15894 / JCM 12276 / CECT 5975 / KCTC 9989 / LMG 20990 / NBRC 107835 / XIL07)</name>
    <dbReference type="NCBI Taxonomy" id="446471"/>
    <lineage>
        <taxon>Bacteria</taxon>
        <taxon>Bacillati</taxon>
        <taxon>Actinomycetota</taxon>
        <taxon>Actinomycetes</taxon>
        <taxon>Micrococcales</taxon>
        <taxon>Promicromonosporaceae</taxon>
        <taxon>Xylanimonas</taxon>
    </lineage>
</organism>
<keyword evidence="2" id="KW-1185">Reference proteome</keyword>
<name>D1BW43_XYLCX</name>
<dbReference type="HOGENOM" id="CLU_1214396_0_0_11"/>
<dbReference type="STRING" id="446471.Xcel_0507"/>
<evidence type="ECO:0000313" key="2">
    <source>
        <dbReference type="Proteomes" id="UP000002255"/>
    </source>
</evidence>
<proteinExistence type="predicted"/>
<accession>D1BW43</accession>
<dbReference type="OrthoDB" id="4819940at2"/>
<gene>
    <name evidence="1" type="ordered locus">Xcel_0507</name>
</gene>